<dbReference type="NCBIfam" id="TIGR04183">
    <property type="entry name" value="Por_Secre_tail"/>
    <property type="match status" value="1"/>
</dbReference>
<feature type="domain" description="Secretion system C-terminal sorting" evidence="2">
    <location>
        <begin position="576"/>
        <end position="642"/>
    </location>
</feature>
<evidence type="ECO:0000313" key="4">
    <source>
        <dbReference type="Proteomes" id="UP000248840"/>
    </source>
</evidence>
<dbReference type="OrthoDB" id="1373043at2"/>
<evidence type="ECO:0000256" key="1">
    <source>
        <dbReference type="ARBA" id="ARBA00022729"/>
    </source>
</evidence>
<accession>A0A328YC22</accession>
<keyword evidence="1" id="KW-0732">Signal</keyword>
<proteinExistence type="predicted"/>
<evidence type="ECO:0000313" key="3">
    <source>
        <dbReference type="EMBL" id="RAR71581.1"/>
    </source>
</evidence>
<dbReference type="RefSeq" id="WP_112113438.1">
    <property type="nucleotide sequence ID" value="NZ_QLSZ01000007.1"/>
</dbReference>
<sequence length="644" mass="69142">MKITTLCISLFLAGNLVWGAPDRPHLINNVILKATTNPTMPSLNNLTMCDTNYDGFAVFDLTVQTPLILAAQSAPASNYTVSYFLSQANASAGINPISNPSAYTNVSNQQVIYVKIVLNGSTQNAIGVFALMVQNPIAPTFSSIASLCQGDAAPTLPLTSTNSVTGTWSPTTIDTSIPGANTFLFTPSTNQCAMNVTMTVFVAPKPVINTPPDFVECDVDGTNDGYLTYNLNALIPSITNNDSNCTVSFYNNQMSAENNFNAISNPTTYQTFTHDIWFRVTNTQSGCYTIASFHTTIEQVPTPMIASNTNTICVDYTTHEVLNGGVLSVINTTNYLTQSTPFYTYQWYLNGTPISGATNATYTIPTGFQGTSQADFQVNLTSFSGCGLTSSNYIVFQSGPASPIGIGYTIVNNGGNQTLTVNIEGYGIYSYQLDDSPVQTSPVFSNVSLGMHTLTIYDGIGNNSCNPTVLTNIEVNLTGTPAPTGNTSQFFSPGATLADIQLSGQNIQWYATSTGNFAGGNMVMSALPMNTPLVDNTTYYATQKIGGYESTTRLPVTVHLVLNSSTFEQNSMSFSPNPVKERFTIESPFIIEHITLYTLAGQRVLEFPANATTQTVDVSAISSGIYFVKVTSNSNSQVFKIVKE</sequence>
<dbReference type="AlphaFoldDB" id="A0A328YC22"/>
<evidence type="ECO:0000259" key="2">
    <source>
        <dbReference type="Pfam" id="PF18962"/>
    </source>
</evidence>
<keyword evidence="4" id="KW-1185">Reference proteome</keyword>
<dbReference type="InterPro" id="IPR014755">
    <property type="entry name" value="Cu-Rt/internalin_Ig-like"/>
</dbReference>
<dbReference type="Proteomes" id="UP000248840">
    <property type="component" value="Unassembled WGS sequence"/>
</dbReference>
<name>A0A328YC22_9FLAO</name>
<dbReference type="Gene3D" id="2.60.40.1220">
    <property type="match status" value="1"/>
</dbReference>
<dbReference type="Gene3D" id="2.60.40.2700">
    <property type="match status" value="1"/>
</dbReference>
<dbReference type="InterPro" id="IPR026444">
    <property type="entry name" value="Secre_tail"/>
</dbReference>
<protein>
    <submittedName>
        <fullName evidence="3">Putative secreted protein (Por secretion system target)</fullName>
    </submittedName>
</protein>
<reference evidence="3 4" key="1">
    <citation type="submission" date="2018-06" db="EMBL/GenBank/DDBJ databases">
        <title>Genomic Encyclopedia of Archaeal and Bacterial Type Strains, Phase II (KMG-II): from individual species to whole genera.</title>
        <authorList>
            <person name="Goeker M."/>
        </authorList>
    </citation>
    <scope>NUCLEOTIDE SEQUENCE [LARGE SCALE GENOMIC DNA]</scope>
    <source>
        <strain evidence="3 4">DSM 25663</strain>
    </source>
</reference>
<comment type="caution">
    <text evidence="3">The sequence shown here is derived from an EMBL/GenBank/DDBJ whole genome shotgun (WGS) entry which is preliminary data.</text>
</comment>
<dbReference type="EMBL" id="QLSZ01000007">
    <property type="protein sequence ID" value="RAR71581.1"/>
    <property type="molecule type" value="Genomic_DNA"/>
</dbReference>
<gene>
    <name evidence="3" type="ORF">CLV55_107137</name>
</gene>
<dbReference type="Pfam" id="PF18962">
    <property type="entry name" value="Por_Secre_tail"/>
    <property type="match status" value="1"/>
</dbReference>
<organism evidence="3 4">
    <name type="scientific">Flavobacterium aciduliphilum</name>
    <dbReference type="NCBI Taxonomy" id="1101402"/>
    <lineage>
        <taxon>Bacteria</taxon>
        <taxon>Pseudomonadati</taxon>
        <taxon>Bacteroidota</taxon>
        <taxon>Flavobacteriia</taxon>
        <taxon>Flavobacteriales</taxon>
        <taxon>Flavobacteriaceae</taxon>
        <taxon>Flavobacterium</taxon>
    </lineage>
</organism>